<dbReference type="Gene3D" id="3.40.50.300">
    <property type="entry name" value="P-loop containing nucleotide triphosphate hydrolases"/>
    <property type="match status" value="2"/>
</dbReference>
<feature type="coiled-coil region" evidence="1">
    <location>
        <begin position="670"/>
        <end position="725"/>
    </location>
</feature>
<feature type="domain" description="Rad50/SbcC-type AAA" evidence="2">
    <location>
        <begin position="5"/>
        <end position="235"/>
    </location>
</feature>
<keyword evidence="3" id="KW-0269">Exonuclease</keyword>
<proteinExistence type="predicted"/>
<evidence type="ECO:0000259" key="2">
    <source>
        <dbReference type="Pfam" id="PF13476"/>
    </source>
</evidence>
<feature type="coiled-coil region" evidence="1">
    <location>
        <begin position="529"/>
        <end position="566"/>
    </location>
</feature>
<feature type="coiled-coil region" evidence="1">
    <location>
        <begin position="211"/>
        <end position="310"/>
    </location>
</feature>
<organism evidence="3 4">
    <name type="scientific">Moheibacter stercoris</name>
    <dbReference type="NCBI Taxonomy" id="1628251"/>
    <lineage>
        <taxon>Bacteria</taxon>
        <taxon>Pseudomonadati</taxon>
        <taxon>Bacteroidota</taxon>
        <taxon>Flavobacteriia</taxon>
        <taxon>Flavobacteriales</taxon>
        <taxon>Weeksellaceae</taxon>
        <taxon>Moheibacter</taxon>
    </lineage>
</organism>
<dbReference type="PANTHER" id="PTHR32114:SF2">
    <property type="entry name" value="ABC TRANSPORTER ABCH.3"/>
    <property type="match status" value="1"/>
</dbReference>
<name>A0ABV2LZ02_9FLAO</name>
<reference evidence="3 4" key="1">
    <citation type="submission" date="2024-06" db="EMBL/GenBank/DDBJ databases">
        <title>Genomic Encyclopedia of Type Strains, Phase IV (KMG-IV): sequencing the most valuable type-strain genomes for metagenomic binning, comparative biology and taxonomic classification.</title>
        <authorList>
            <person name="Goeker M."/>
        </authorList>
    </citation>
    <scope>NUCLEOTIDE SEQUENCE [LARGE SCALE GENOMIC DNA]</scope>
    <source>
        <strain evidence="3 4">DSM 29388</strain>
    </source>
</reference>
<evidence type="ECO:0000313" key="3">
    <source>
        <dbReference type="EMBL" id="MET3732753.1"/>
    </source>
</evidence>
<feature type="coiled-coil region" evidence="1">
    <location>
        <begin position="779"/>
        <end position="854"/>
    </location>
</feature>
<dbReference type="InterPro" id="IPR038729">
    <property type="entry name" value="Rad50/SbcC_AAA"/>
</dbReference>
<evidence type="ECO:0000256" key="1">
    <source>
        <dbReference type="SAM" id="Coils"/>
    </source>
</evidence>
<feature type="coiled-coil region" evidence="1">
    <location>
        <begin position="608"/>
        <end position="642"/>
    </location>
</feature>
<comment type="caution">
    <text evidence="3">The sequence shown here is derived from an EMBL/GenBank/DDBJ whole genome shotgun (WGS) entry which is preliminary data.</text>
</comment>
<feature type="coiled-coil region" evidence="1">
    <location>
        <begin position="375"/>
        <end position="402"/>
    </location>
</feature>
<dbReference type="Proteomes" id="UP001549146">
    <property type="component" value="Unassembled WGS sequence"/>
</dbReference>
<keyword evidence="3" id="KW-0540">Nuclease</keyword>
<dbReference type="SUPFAM" id="SSF52540">
    <property type="entry name" value="P-loop containing nucleoside triphosphate hydrolases"/>
    <property type="match status" value="1"/>
</dbReference>
<keyword evidence="4" id="KW-1185">Reference proteome</keyword>
<dbReference type="Pfam" id="PF13476">
    <property type="entry name" value="AAA_23"/>
    <property type="match status" value="1"/>
</dbReference>
<dbReference type="RefSeq" id="WP_354510274.1">
    <property type="nucleotide sequence ID" value="NZ_JBEPMO010000018.1"/>
</dbReference>
<dbReference type="EMBL" id="JBEPMO010000018">
    <property type="protein sequence ID" value="MET3732753.1"/>
    <property type="molecule type" value="Genomic_DNA"/>
</dbReference>
<evidence type="ECO:0000313" key="4">
    <source>
        <dbReference type="Proteomes" id="UP001549146"/>
    </source>
</evidence>
<keyword evidence="1" id="KW-0175">Coiled coil</keyword>
<keyword evidence="3" id="KW-0378">Hydrolase</keyword>
<dbReference type="InterPro" id="IPR027417">
    <property type="entry name" value="P-loop_NTPase"/>
</dbReference>
<dbReference type="Pfam" id="PF13558">
    <property type="entry name" value="SbcC_Walker_B"/>
    <property type="match status" value="1"/>
</dbReference>
<sequence length="1012" mass="118003">MIPLKLTLEGLYSYQERQTIDFTELTQAGLFGIFGSVGSGKSSILEAISYALYGETERLNARDKRSYNMLNLKSDKAYIEFEFENHEGRKFKATKEFKRNSKNFEDIKTPVSVLYEKINGKWIPLESSNVEGILGLSYENFKRTIIIPQGQFKEFLELGDTERTRMMKEIFNLHQYDLQDKVARLNKENTAQLNQLQGQLIGFETISEEIISEQKLNLGELQKELEQQEIRFKEVSERFQFLKNLQSDFELLEKKRAEFSQISTKKEEILRLEEKLIHYEKTHQLFFNSLQQAESTEKESQAKKLELTQQKEVLTQIETETKLVEEKLHALQPEFENLDLLKRKEIDFQLIGKIKEHSQKIQELKSRIEKGSTYVSDLEKQLEEKQKQIEQKESEADKFAKTLIDPKILLEISQWFQRQNSLLEDQKKIEKLKKSGLERIQAVEKELNEEGIQLDLYYLQSDEWLGLWEEKSKELESQRAHLALQEKLSEYSQQLVEGEPCPLCGSLDHPQILETENVSEHLASVLKDISEHQKSYENWRKIREKVEQAETKIRVYHEEINRLNEEAHLNETLRKAHLDQFQWTNILSANSTEFESIQNQQIKTSQLIQEFQLEIKELRTKNEENRTKLDTYKKSLDEFKQEESTKLGEINSLVSQLKELRLVDFETSELSEIQSELEFHSKEISRIENNYTELQKSQQSLVPRLSSQKTLVETSEKRIQEIESEQQTIQHHIQENLKISAYADLEQVHQILAMNLNVETTRKEIQDFKIGLETLINSIKELEVKLAGKSLSAEEFEAEKLKLQEVEIAKKTATEEVAKQTAEISRLEKEFATKAGLLKELAQLQKREENLKTMFNLFKGAGFVQYVSSIYLRQLCDNANVRFHRMTRNQLSLQLNENNNFEIIDYLNEGRSRSVKTLSGGQAFQASLSLALALAESVQSQAKSEKNFFFIDEGFGTQDSDSVNIVFETLTSLQKENRIVGIISHVEELKERIPMALSIRKDEQRGSLIEVL</sequence>
<dbReference type="PANTHER" id="PTHR32114">
    <property type="entry name" value="ABC TRANSPORTER ABCH.3"/>
    <property type="match status" value="1"/>
</dbReference>
<protein>
    <submittedName>
        <fullName evidence="3">Exonuclease SbcC</fullName>
    </submittedName>
</protein>
<dbReference type="GO" id="GO:0004527">
    <property type="term" value="F:exonuclease activity"/>
    <property type="evidence" value="ECO:0007669"/>
    <property type="project" value="UniProtKB-KW"/>
</dbReference>
<accession>A0ABV2LZ02</accession>
<gene>
    <name evidence="3" type="ORF">ABID46_002344</name>
</gene>